<reference evidence="2" key="1">
    <citation type="submission" date="2017-05" db="EMBL/GenBank/DDBJ databases">
        <authorList>
            <person name="Rodrigo-Torres L."/>
            <person name="Arahal R. D."/>
            <person name="Lucena T."/>
        </authorList>
    </citation>
    <scope>NUCLEOTIDE SEQUENCE [LARGE SCALE GENOMIC DNA]</scope>
    <source>
        <strain evidence="2">CECT 8715</strain>
    </source>
</reference>
<evidence type="ECO:0000313" key="1">
    <source>
        <dbReference type="EMBL" id="SMX48513.1"/>
    </source>
</evidence>
<dbReference type="AlphaFoldDB" id="A0A238L0B1"/>
<accession>A0A238L0B1</accession>
<organism evidence="1 2">
    <name type="scientific">Ruegeria arenilitoris</name>
    <dbReference type="NCBI Taxonomy" id="1173585"/>
    <lineage>
        <taxon>Bacteria</taxon>
        <taxon>Pseudomonadati</taxon>
        <taxon>Pseudomonadota</taxon>
        <taxon>Alphaproteobacteria</taxon>
        <taxon>Rhodobacterales</taxon>
        <taxon>Roseobacteraceae</taxon>
        <taxon>Ruegeria</taxon>
    </lineage>
</organism>
<sequence>MGKLILGLVIGLLVGGIGGGMLGIGSGAGMGIATGLSAGVCGIANAAQQEGLLTEEQVDQVFNRAVTNLRELTPDAEENGDAIVGAASECDAVLQQLRDAAVSN</sequence>
<dbReference type="OrthoDB" id="7871682at2"/>
<proteinExistence type="predicted"/>
<protein>
    <submittedName>
        <fullName evidence="1">Uncharacterized protein</fullName>
    </submittedName>
</protein>
<evidence type="ECO:0000313" key="2">
    <source>
        <dbReference type="Proteomes" id="UP000202485"/>
    </source>
</evidence>
<dbReference type="RefSeq" id="WP_093964951.1">
    <property type="nucleotide sequence ID" value="NZ_FXYG01000004.1"/>
</dbReference>
<keyword evidence="2" id="KW-1185">Reference proteome</keyword>
<dbReference type="EMBL" id="FXYG01000004">
    <property type="protein sequence ID" value="SMX48513.1"/>
    <property type="molecule type" value="Genomic_DNA"/>
</dbReference>
<dbReference type="Proteomes" id="UP000202485">
    <property type="component" value="Unassembled WGS sequence"/>
</dbReference>
<gene>
    <name evidence="1" type="ORF">RUA8715_03503</name>
</gene>
<name>A0A238L0B1_9RHOB</name>